<feature type="transmembrane region" description="Helical" evidence="1">
    <location>
        <begin position="572"/>
        <end position="591"/>
    </location>
</feature>
<keyword evidence="1" id="KW-1133">Transmembrane helix</keyword>
<organism evidence="2 3">
    <name type="scientific">Oleomonas cavernae</name>
    <dbReference type="NCBI Taxonomy" id="2320859"/>
    <lineage>
        <taxon>Bacteria</taxon>
        <taxon>Pseudomonadati</taxon>
        <taxon>Pseudomonadota</taxon>
        <taxon>Alphaproteobacteria</taxon>
        <taxon>Acetobacterales</taxon>
        <taxon>Acetobacteraceae</taxon>
        <taxon>Oleomonas</taxon>
    </lineage>
</organism>
<name>A0A418WD36_9PROT</name>
<feature type="transmembrane region" description="Helical" evidence="1">
    <location>
        <begin position="490"/>
        <end position="508"/>
    </location>
</feature>
<comment type="caution">
    <text evidence="2">The sequence shown here is derived from an EMBL/GenBank/DDBJ whole genome shotgun (WGS) entry which is preliminary data.</text>
</comment>
<feature type="transmembrane region" description="Helical" evidence="1">
    <location>
        <begin position="731"/>
        <end position="752"/>
    </location>
</feature>
<dbReference type="Proteomes" id="UP000284605">
    <property type="component" value="Unassembled WGS sequence"/>
</dbReference>
<protein>
    <submittedName>
        <fullName evidence="2">DUF2339 domain-containing protein</fullName>
    </submittedName>
</protein>
<evidence type="ECO:0000256" key="1">
    <source>
        <dbReference type="SAM" id="Phobius"/>
    </source>
</evidence>
<dbReference type="PANTHER" id="PTHR38434">
    <property type="entry name" value="BLL2549 PROTEIN"/>
    <property type="match status" value="1"/>
</dbReference>
<feature type="transmembrane region" description="Helical" evidence="1">
    <location>
        <begin position="214"/>
        <end position="232"/>
    </location>
</feature>
<reference evidence="2 3" key="1">
    <citation type="submission" date="2018-09" db="EMBL/GenBank/DDBJ databases">
        <authorList>
            <person name="Zhu H."/>
        </authorList>
    </citation>
    <scope>NUCLEOTIDE SEQUENCE [LARGE SCALE GENOMIC DNA]</scope>
    <source>
        <strain evidence="2 3">K1W22B-8</strain>
    </source>
</reference>
<feature type="transmembrane region" description="Helical" evidence="1">
    <location>
        <begin position="403"/>
        <end position="423"/>
    </location>
</feature>
<feature type="transmembrane region" description="Helical" evidence="1">
    <location>
        <begin position="327"/>
        <end position="344"/>
    </location>
</feature>
<feature type="transmembrane region" description="Helical" evidence="1">
    <location>
        <begin position="701"/>
        <end position="724"/>
    </location>
</feature>
<evidence type="ECO:0000313" key="3">
    <source>
        <dbReference type="Proteomes" id="UP000284605"/>
    </source>
</evidence>
<gene>
    <name evidence="2" type="ORF">D3874_13340</name>
</gene>
<feature type="transmembrane region" description="Helical" evidence="1">
    <location>
        <begin position="514"/>
        <end position="531"/>
    </location>
</feature>
<feature type="transmembrane region" description="Helical" evidence="1">
    <location>
        <begin position="373"/>
        <end position="391"/>
    </location>
</feature>
<feature type="transmembrane region" description="Helical" evidence="1">
    <location>
        <begin position="538"/>
        <end position="560"/>
    </location>
</feature>
<feature type="transmembrane region" description="Helical" evidence="1">
    <location>
        <begin position="287"/>
        <end position="307"/>
    </location>
</feature>
<feature type="transmembrane region" description="Helical" evidence="1">
    <location>
        <begin position="664"/>
        <end position="681"/>
    </location>
</feature>
<feature type="transmembrane region" description="Helical" evidence="1">
    <location>
        <begin position="772"/>
        <end position="792"/>
    </location>
</feature>
<feature type="transmembrane region" description="Helical" evidence="1">
    <location>
        <begin position="598"/>
        <end position="619"/>
    </location>
</feature>
<feature type="transmembrane region" description="Helical" evidence="1">
    <location>
        <begin position="162"/>
        <end position="185"/>
    </location>
</feature>
<feature type="transmembrane region" description="Helical" evidence="1">
    <location>
        <begin position="797"/>
        <end position="815"/>
    </location>
</feature>
<dbReference type="PIRSF" id="PIRSF035905">
    <property type="entry name" value="UCP035905_mp"/>
    <property type="match status" value="1"/>
</dbReference>
<feature type="transmembrane region" description="Helical" evidence="1">
    <location>
        <begin position="191"/>
        <end position="209"/>
    </location>
</feature>
<feature type="transmembrane region" description="Helical" evidence="1">
    <location>
        <begin position="350"/>
        <end position="366"/>
    </location>
</feature>
<dbReference type="InterPro" id="IPR014600">
    <property type="entry name" value="UCP035905_mem"/>
</dbReference>
<feature type="transmembrane region" description="Helical" evidence="1">
    <location>
        <begin position="827"/>
        <end position="844"/>
    </location>
</feature>
<dbReference type="EMBL" id="QYUK01000011">
    <property type="protein sequence ID" value="RJF87886.1"/>
    <property type="molecule type" value="Genomic_DNA"/>
</dbReference>
<dbReference type="OrthoDB" id="5422830at2"/>
<feature type="transmembrane region" description="Helical" evidence="1">
    <location>
        <begin position="138"/>
        <end position="155"/>
    </location>
</feature>
<feature type="transmembrane region" description="Helical" evidence="1">
    <location>
        <begin position="457"/>
        <end position="478"/>
    </location>
</feature>
<accession>A0A418WD36</accession>
<keyword evidence="1" id="KW-0472">Membrane</keyword>
<keyword evidence="3" id="KW-1185">Reference proteome</keyword>
<dbReference type="Pfam" id="PF10101">
    <property type="entry name" value="DUF2339"/>
    <property type="match status" value="2"/>
</dbReference>
<keyword evidence="1" id="KW-0812">Transmembrane</keyword>
<feature type="transmembrane region" description="Helical" evidence="1">
    <location>
        <begin position="430"/>
        <end position="451"/>
    </location>
</feature>
<feature type="transmembrane region" description="Helical" evidence="1">
    <location>
        <begin position="262"/>
        <end position="281"/>
    </location>
</feature>
<dbReference type="RefSeq" id="WP_119778521.1">
    <property type="nucleotide sequence ID" value="NZ_QYUK01000011.1"/>
</dbReference>
<feature type="transmembrane region" description="Helical" evidence="1">
    <location>
        <begin position="6"/>
        <end position="27"/>
    </location>
</feature>
<dbReference type="PANTHER" id="PTHR38434:SF1">
    <property type="entry name" value="BLL2549 PROTEIN"/>
    <property type="match status" value="1"/>
</dbReference>
<feature type="transmembrane region" description="Helical" evidence="1">
    <location>
        <begin position="238"/>
        <end position="255"/>
    </location>
</feature>
<feature type="transmembrane region" description="Helical" evidence="1">
    <location>
        <begin position="106"/>
        <end position="126"/>
    </location>
</feature>
<evidence type="ECO:0000313" key="2">
    <source>
        <dbReference type="EMBL" id="RJF87886.1"/>
    </source>
</evidence>
<dbReference type="InterPro" id="IPR019286">
    <property type="entry name" value="DUF2339_TM"/>
</dbReference>
<feature type="transmembrane region" description="Helical" evidence="1">
    <location>
        <begin position="639"/>
        <end position="657"/>
    </location>
</feature>
<sequence length="861" mass="92254">MDDGFALLVLLAGFFLLGVPVIAIMALTRTSTLRRELEQLRATVKALAPQGTPTVATPPVEAPPPVEIVVTQAPILIDPPRPTAVPAPITPIPPRETLEQRLGSRAFAWVGALAVALAGIFLVKYSIDQGYLEPPVRVTLAGILGMVMLIAGEWLQRRDPRIAQAVSAAGVAVLFAALFAAVGLYQLLDPAFAMLVAAGLTALAVSLSLRQGPFVALLGLVGGTAAPLILGQGTTGPWLLFGYLLALTIGVLVVVRHRGWWWLGWFVLGGATVWPLAVFVPGRDADMPLAAAAYLLGVTGAFIWATWHRLHLADTPDEDAVDPVQTLVWSMAGLTALLVATSVAQAEFAAPAWALLVLHGALLFWAARYIPSFTYVAVLPVLASLGTFLDWRTTLGLADHAYFAWTALVVAGLTSAGAFALVWGALRPGFWAALSGLAALLHFGIVVATLWESTVVLPWGLISVLLALPFLVAAERLARYRHAMAGAGEALGFFAVAVTFFVSLAVPLELRREWVTMSYAIELPLVAWIAWKLDLKILRWLAGLLAVTVTIRLVFNPYVLDYEVGANPFVSWVLYGYGVPIATYWVTARLLRRTAVDALVLFVEASVLAFAFLLLTMEVRAIFNPDGLGQERYGVMERGWMAVSWGALACSLIYAAWQRPAPVLVWGWQVIGGCAVALAVLGQTVWFDTLFADGSIGTTPIFNGLLVGFGLTALLAAVATWMLGRMGARRGAAIAGVTALVQSFALLSYEIRHWFNFAQSRLTDGGITDAELYTYSVVWLVFGAALLLAGIFTGSTVLRYASLGVLVLVVGKVFLVDMSGLTGLLRVFSFLGLGVFLLALGFIYRRYVFAADAEGQAQTKT</sequence>
<dbReference type="AlphaFoldDB" id="A0A418WD36"/>
<proteinExistence type="predicted"/>